<evidence type="ECO:0000313" key="8">
    <source>
        <dbReference type="Proteomes" id="UP001595752"/>
    </source>
</evidence>
<keyword evidence="2" id="KW-0805">Transcription regulation</keyword>
<dbReference type="InterPro" id="IPR036271">
    <property type="entry name" value="Tet_transcr_reg_TetR-rel_C_sf"/>
</dbReference>
<dbReference type="InterPro" id="IPR001647">
    <property type="entry name" value="HTH_TetR"/>
</dbReference>
<evidence type="ECO:0000256" key="1">
    <source>
        <dbReference type="ARBA" id="ARBA00022491"/>
    </source>
</evidence>
<dbReference type="SUPFAM" id="SSF46689">
    <property type="entry name" value="Homeodomain-like"/>
    <property type="match status" value="1"/>
</dbReference>
<dbReference type="EMBL" id="JBHRZT010000052">
    <property type="protein sequence ID" value="MFC3884432.1"/>
    <property type="molecule type" value="Genomic_DNA"/>
</dbReference>
<dbReference type="PANTHER" id="PTHR43479">
    <property type="entry name" value="ACREF/ENVCD OPERON REPRESSOR-RELATED"/>
    <property type="match status" value="1"/>
</dbReference>
<organism evidence="7 8">
    <name type="scientific">Bacillus songklensis</name>
    <dbReference type="NCBI Taxonomy" id="1069116"/>
    <lineage>
        <taxon>Bacteria</taxon>
        <taxon>Bacillati</taxon>
        <taxon>Bacillota</taxon>
        <taxon>Bacilli</taxon>
        <taxon>Bacillales</taxon>
        <taxon>Bacillaceae</taxon>
        <taxon>Bacillus</taxon>
    </lineage>
</organism>
<feature type="domain" description="HTH tetR-type" evidence="6">
    <location>
        <begin position="6"/>
        <end position="66"/>
    </location>
</feature>
<sequence length="192" mass="21623">MAKPGVVSKKELIQSAKKCIAEKGIDKLTLKAVAEGAKVTQGTVYYHFRTKEQLLLQIVEDVCQESWQNVQQSPTDQRLEKALNGAKARCTKDAIYHSLFFSLVAAGLTQDKIRERIGKLLQEENEVLTNQLSESWKRSPIKGISFRDWGTLMNALIDGLALQALMNPDFSPERTYEAVEALVHYLQKEKGE</sequence>
<proteinExistence type="predicted"/>
<keyword evidence="3 5" id="KW-0238">DNA-binding</keyword>
<name>A0ABV8B2F6_9BACI</name>
<reference evidence="8" key="1">
    <citation type="journal article" date="2019" name="Int. J. Syst. Evol. Microbiol.">
        <title>The Global Catalogue of Microorganisms (GCM) 10K type strain sequencing project: providing services to taxonomists for standard genome sequencing and annotation.</title>
        <authorList>
            <consortium name="The Broad Institute Genomics Platform"/>
            <consortium name="The Broad Institute Genome Sequencing Center for Infectious Disease"/>
            <person name="Wu L."/>
            <person name="Ma J."/>
        </authorList>
    </citation>
    <scope>NUCLEOTIDE SEQUENCE [LARGE SCALE GENOMIC DNA]</scope>
    <source>
        <strain evidence="8">CCUG 61889</strain>
    </source>
</reference>
<dbReference type="InterPro" id="IPR009057">
    <property type="entry name" value="Homeodomain-like_sf"/>
</dbReference>
<dbReference type="InterPro" id="IPR050624">
    <property type="entry name" value="HTH-type_Tx_Regulator"/>
</dbReference>
<evidence type="ECO:0000259" key="6">
    <source>
        <dbReference type="PROSITE" id="PS50977"/>
    </source>
</evidence>
<dbReference type="Proteomes" id="UP001595752">
    <property type="component" value="Unassembled WGS sequence"/>
</dbReference>
<evidence type="ECO:0000256" key="2">
    <source>
        <dbReference type="ARBA" id="ARBA00023015"/>
    </source>
</evidence>
<comment type="caution">
    <text evidence="7">The sequence shown here is derived from an EMBL/GenBank/DDBJ whole genome shotgun (WGS) entry which is preliminary data.</text>
</comment>
<dbReference type="PANTHER" id="PTHR43479:SF11">
    <property type="entry name" value="ACREF_ENVCD OPERON REPRESSOR-RELATED"/>
    <property type="match status" value="1"/>
</dbReference>
<keyword evidence="4" id="KW-0804">Transcription</keyword>
<dbReference type="PROSITE" id="PS50977">
    <property type="entry name" value="HTH_TETR_2"/>
    <property type="match status" value="1"/>
</dbReference>
<evidence type="ECO:0000313" key="7">
    <source>
        <dbReference type="EMBL" id="MFC3884432.1"/>
    </source>
</evidence>
<evidence type="ECO:0000256" key="5">
    <source>
        <dbReference type="PROSITE-ProRule" id="PRU00335"/>
    </source>
</evidence>
<dbReference type="InterPro" id="IPR023772">
    <property type="entry name" value="DNA-bd_HTH_TetR-type_CS"/>
</dbReference>
<evidence type="ECO:0000256" key="4">
    <source>
        <dbReference type="ARBA" id="ARBA00023163"/>
    </source>
</evidence>
<dbReference type="Gene3D" id="1.10.357.10">
    <property type="entry name" value="Tetracycline Repressor, domain 2"/>
    <property type="match status" value="1"/>
</dbReference>
<dbReference type="Pfam" id="PF13977">
    <property type="entry name" value="TetR_C_6"/>
    <property type="match status" value="1"/>
</dbReference>
<dbReference type="RefSeq" id="WP_377915865.1">
    <property type="nucleotide sequence ID" value="NZ_JBHRZT010000052.1"/>
</dbReference>
<keyword evidence="8" id="KW-1185">Reference proteome</keyword>
<dbReference type="Pfam" id="PF00440">
    <property type="entry name" value="TetR_N"/>
    <property type="match status" value="1"/>
</dbReference>
<gene>
    <name evidence="7" type="ORF">ACFOU2_13330</name>
</gene>
<keyword evidence="1" id="KW-0678">Repressor</keyword>
<dbReference type="PROSITE" id="PS01081">
    <property type="entry name" value="HTH_TETR_1"/>
    <property type="match status" value="1"/>
</dbReference>
<feature type="DNA-binding region" description="H-T-H motif" evidence="5">
    <location>
        <begin position="29"/>
        <end position="48"/>
    </location>
</feature>
<protein>
    <submittedName>
        <fullName evidence="7">TetR/AcrR family transcriptional regulator</fullName>
    </submittedName>
</protein>
<dbReference type="PRINTS" id="PR00455">
    <property type="entry name" value="HTHTETR"/>
</dbReference>
<evidence type="ECO:0000256" key="3">
    <source>
        <dbReference type="ARBA" id="ARBA00023125"/>
    </source>
</evidence>
<accession>A0ABV8B2F6</accession>
<dbReference type="InterPro" id="IPR039538">
    <property type="entry name" value="BetI_C"/>
</dbReference>
<dbReference type="SUPFAM" id="SSF48498">
    <property type="entry name" value="Tetracyclin repressor-like, C-terminal domain"/>
    <property type="match status" value="1"/>
</dbReference>